<keyword evidence="2" id="KW-1185">Reference proteome</keyword>
<proteinExistence type="predicted"/>
<dbReference type="STRING" id="71717.A0A4Y7T101"/>
<dbReference type="Proteomes" id="UP000298030">
    <property type="component" value="Unassembled WGS sequence"/>
</dbReference>
<organism evidence="1 2">
    <name type="scientific">Coprinellus micaceus</name>
    <name type="common">Glistening ink-cap mushroom</name>
    <name type="synonym">Coprinus micaceus</name>
    <dbReference type="NCBI Taxonomy" id="71717"/>
    <lineage>
        <taxon>Eukaryota</taxon>
        <taxon>Fungi</taxon>
        <taxon>Dikarya</taxon>
        <taxon>Basidiomycota</taxon>
        <taxon>Agaricomycotina</taxon>
        <taxon>Agaricomycetes</taxon>
        <taxon>Agaricomycetidae</taxon>
        <taxon>Agaricales</taxon>
        <taxon>Agaricineae</taxon>
        <taxon>Psathyrellaceae</taxon>
        <taxon>Coprinellus</taxon>
    </lineage>
</organism>
<gene>
    <name evidence="1" type="ORF">FA13DRAFT_839262</name>
</gene>
<evidence type="ECO:0000313" key="1">
    <source>
        <dbReference type="EMBL" id="TEB27840.1"/>
    </source>
</evidence>
<dbReference type="EMBL" id="QPFP01000036">
    <property type="protein sequence ID" value="TEB27840.1"/>
    <property type="molecule type" value="Genomic_DNA"/>
</dbReference>
<evidence type="ECO:0000313" key="2">
    <source>
        <dbReference type="Proteomes" id="UP000298030"/>
    </source>
</evidence>
<dbReference type="OrthoDB" id="3035878at2759"/>
<name>A0A4Y7T101_COPMI</name>
<comment type="caution">
    <text evidence="1">The sequence shown here is derived from an EMBL/GenBank/DDBJ whole genome shotgun (WGS) entry which is preliminary data.</text>
</comment>
<dbReference type="AlphaFoldDB" id="A0A4Y7T101"/>
<protein>
    <submittedName>
        <fullName evidence="1">Uncharacterized protein</fullName>
    </submittedName>
</protein>
<sequence length="413" mass="46992">MTHPTCDATVVEPAFHRFPAEVLGEVFAQALEDDITDPSPESMKQLIDICLVCREWCDTAKITHTLWRTLSLPDPLSSQTLEKARRWLGRAKTLPKGLAVVAATGHRGHCHHRSDCSLASRELANMLMEGSMDFHHLTITCPSSVCFYQLLTLFEETRRRNPLNEAPRPWENVKSLSFNFFDDWNQWEDFQDPSQDILTSVTYPIFVLLPPITSLSLHLPSIHHENEAAEWVALNIPENILENLTDMTLVCDWLPRKVLKVLEGCRSVERLTLDLNGSTFVGDGGCAGFDDKATLLPRVRQLRIRQLVPQALEYLRYFRTPLLEELDLGFMNVGQQGKFQTASFLSMEAVISLFQRSRCADTLSVVRLRHAFPMDAQRLQIRLPFMSKPHFSVNRCGNTSRGSNSWTLSRARS</sequence>
<accession>A0A4Y7T101</accession>
<reference evidence="1 2" key="1">
    <citation type="journal article" date="2019" name="Nat. Ecol. Evol.">
        <title>Megaphylogeny resolves global patterns of mushroom evolution.</title>
        <authorList>
            <person name="Varga T."/>
            <person name="Krizsan K."/>
            <person name="Foldi C."/>
            <person name="Dima B."/>
            <person name="Sanchez-Garcia M."/>
            <person name="Sanchez-Ramirez S."/>
            <person name="Szollosi G.J."/>
            <person name="Szarkandi J.G."/>
            <person name="Papp V."/>
            <person name="Albert L."/>
            <person name="Andreopoulos W."/>
            <person name="Angelini C."/>
            <person name="Antonin V."/>
            <person name="Barry K.W."/>
            <person name="Bougher N.L."/>
            <person name="Buchanan P."/>
            <person name="Buyck B."/>
            <person name="Bense V."/>
            <person name="Catcheside P."/>
            <person name="Chovatia M."/>
            <person name="Cooper J."/>
            <person name="Damon W."/>
            <person name="Desjardin D."/>
            <person name="Finy P."/>
            <person name="Geml J."/>
            <person name="Haridas S."/>
            <person name="Hughes K."/>
            <person name="Justo A."/>
            <person name="Karasinski D."/>
            <person name="Kautmanova I."/>
            <person name="Kiss B."/>
            <person name="Kocsube S."/>
            <person name="Kotiranta H."/>
            <person name="LaButti K.M."/>
            <person name="Lechner B.E."/>
            <person name="Liimatainen K."/>
            <person name="Lipzen A."/>
            <person name="Lukacs Z."/>
            <person name="Mihaltcheva S."/>
            <person name="Morgado L.N."/>
            <person name="Niskanen T."/>
            <person name="Noordeloos M.E."/>
            <person name="Ohm R.A."/>
            <person name="Ortiz-Santana B."/>
            <person name="Ovrebo C."/>
            <person name="Racz N."/>
            <person name="Riley R."/>
            <person name="Savchenko A."/>
            <person name="Shiryaev A."/>
            <person name="Soop K."/>
            <person name="Spirin V."/>
            <person name="Szebenyi C."/>
            <person name="Tomsovsky M."/>
            <person name="Tulloss R.E."/>
            <person name="Uehling J."/>
            <person name="Grigoriev I.V."/>
            <person name="Vagvolgyi C."/>
            <person name="Papp T."/>
            <person name="Martin F.M."/>
            <person name="Miettinen O."/>
            <person name="Hibbett D.S."/>
            <person name="Nagy L.G."/>
        </authorList>
    </citation>
    <scope>NUCLEOTIDE SEQUENCE [LARGE SCALE GENOMIC DNA]</scope>
    <source>
        <strain evidence="1 2">FP101781</strain>
    </source>
</reference>